<proteinExistence type="predicted"/>
<feature type="transmembrane region" description="Helical" evidence="1">
    <location>
        <begin position="20"/>
        <end position="39"/>
    </location>
</feature>
<name>A0ABV3QG50_9GAMM</name>
<keyword evidence="1" id="KW-0472">Membrane</keyword>
<accession>A0ABV3QG50</accession>
<keyword evidence="1" id="KW-0812">Transmembrane</keyword>
<reference evidence="2 3" key="1">
    <citation type="submission" date="2024-06" db="EMBL/GenBank/DDBJ databases">
        <authorList>
            <person name="Woo H."/>
        </authorList>
    </citation>
    <scope>NUCLEOTIDE SEQUENCE [LARGE SCALE GENOMIC DNA]</scope>
    <source>
        <strain evidence="2 3">Si-c</strain>
    </source>
</reference>
<keyword evidence="1" id="KW-1133">Transmembrane helix</keyword>
<evidence type="ECO:0008006" key="4">
    <source>
        <dbReference type="Google" id="ProtNLM"/>
    </source>
</evidence>
<dbReference type="Proteomes" id="UP001556220">
    <property type="component" value="Unassembled WGS sequence"/>
</dbReference>
<sequence length="160" mass="17935">MGSQQQPVGIGQRYTVSWVAYVRPAIVFLIMFGIGYVLIDVNGWLGGIFMAFGLGLLIVQVLTIHSVALYTDDQGVWVYSGIFPWSKGTSGVKWRDVEDAVYFPNFLGWLLKSYTVRIGHRFTKSSEIVLPHIARGHDAVMHINDFHRKVLTANSMDGMV</sequence>
<gene>
    <name evidence="2" type="ORF">ABQJ54_13535</name>
</gene>
<feature type="transmembrane region" description="Helical" evidence="1">
    <location>
        <begin position="45"/>
        <end position="70"/>
    </location>
</feature>
<keyword evidence="3" id="KW-1185">Reference proteome</keyword>
<organism evidence="2 3">
    <name type="scientific">Rhodanobacter lycopersici</name>
    <dbReference type="NCBI Taxonomy" id="3162487"/>
    <lineage>
        <taxon>Bacteria</taxon>
        <taxon>Pseudomonadati</taxon>
        <taxon>Pseudomonadota</taxon>
        <taxon>Gammaproteobacteria</taxon>
        <taxon>Lysobacterales</taxon>
        <taxon>Rhodanobacteraceae</taxon>
        <taxon>Rhodanobacter</taxon>
    </lineage>
</organism>
<dbReference type="RefSeq" id="WP_367854831.1">
    <property type="nucleotide sequence ID" value="NZ_JBFOHK010000003.1"/>
</dbReference>
<comment type="caution">
    <text evidence="2">The sequence shown here is derived from an EMBL/GenBank/DDBJ whole genome shotgun (WGS) entry which is preliminary data.</text>
</comment>
<dbReference type="EMBL" id="JBFOHK010000003">
    <property type="protein sequence ID" value="MEW9572775.1"/>
    <property type="molecule type" value="Genomic_DNA"/>
</dbReference>
<evidence type="ECO:0000313" key="3">
    <source>
        <dbReference type="Proteomes" id="UP001556220"/>
    </source>
</evidence>
<evidence type="ECO:0000256" key="1">
    <source>
        <dbReference type="SAM" id="Phobius"/>
    </source>
</evidence>
<protein>
    <recommendedName>
        <fullName evidence="4">PH domain-containing protein</fullName>
    </recommendedName>
</protein>
<evidence type="ECO:0000313" key="2">
    <source>
        <dbReference type="EMBL" id="MEW9572775.1"/>
    </source>
</evidence>